<dbReference type="InterPro" id="IPR047046">
    <property type="entry name" value="YpjD/YvdC"/>
</dbReference>
<dbReference type="PIRSF" id="PIRSF036521">
    <property type="entry name" value="UCP036521_pph"/>
    <property type="match status" value="1"/>
</dbReference>
<evidence type="ECO:0000259" key="1">
    <source>
        <dbReference type="Pfam" id="PF03819"/>
    </source>
</evidence>
<evidence type="ECO:0000313" key="3">
    <source>
        <dbReference type="Proteomes" id="UP001596267"/>
    </source>
</evidence>
<dbReference type="PANTHER" id="PTHR42692:SF2">
    <property type="entry name" value="IG HYPOTHETICAL 16995"/>
    <property type="match status" value="1"/>
</dbReference>
<dbReference type="EMBL" id="JBHSTQ010000010">
    <property type="protein sequence ID" value="MFC6387068.1"/>
    <property type="molecule type" value="Genomic_DNA"/>
</dbReference>
<feature type="domain" description="NTP pyrophosphohydrolase MazG-like" evidence="1">
    <location>
        <begin position="30"/>
        <end position="103"/>
    </location>
</feature>
<proteinExistence type="predicted"/>
<reference evidence="3" key="1">
    <citation type="journal article" date="2019" name="Int. J. Syst. Evol. Microbiol.">
        <title>The Global Catalogue of Microorganisms (GCM) 10K type strain sequencing project: providing services to taxonomists for standard genome sequencing and annotation.</title>
        <authorList>
            <consortium name="The Broad Institute Genomics Platform"/>
            <consortium name="The Broad Institute Genome Sequencing Center for Infectious Disease"/>
            <person name="Wu L."/>
            <person name="Ma J."/>
        </authorList>
    </citation>
    <scope>NUCLEOTIDE SEQUENCE [LARGE SCALE GENOMIC DNA]</scope>
    <source>
        <strain evidence="3">CCUG 42001</strain>
    </source>
</reference>
<dbReference type="SUPFAM" id="SSF101386">
    <property type="entry name" value="all-alpha NTP pyrophosphatases"/>
    <property type="match status" value="1"/>
</dbReference>
<dbReference type="Proteomes" id="UP001596267">
    <property type="component" value="Unassembled WGS sequence"/>
</dbReference>
<sequence>MELNDVQDWENRFYEKQGWRDLPPYIRVGFLMEEAGEVSRAVRTYEIGRDHHPEEGKKTQEEMRQNLSEEIGDVLSNLAILANLYNLKLEEVVKVHRRKLCDRFNCSEEEV</sequence>
<evidence type="ECO:0000313" key="2">
    <source>
        <dbReference type="EMBL" id="MFC6387068.1"/>
    </source>
</evidence>
<keyword evidence="3" id="KW-1185">Reference proteome</keyword>
<gene>
    <name evidence="2" type="ORF">ACFP7A_10670</name>
</gene>
<dbReference type="Pfam" id="PF03819">
    <property type="entry name" value="MazG"/>
    <property type="match status" value="1"/>
</dbReference>
<protein>
    <submittedName>
        <fullName evidence="2">MazG-like family protein</fullName>
    </submittedName>
</protein>
<dbReference type="PANTHER" id="PTHR42692">
    <property type="entry name" value="NUCLEOTIDE PYROPHOSPHOHYDROLASE"/>
    <property type="match status" value="1"/>
</dbReference>
<comment type="caution">
    <text evidence="2">The sequence shown here is derived from an EMBL/GenBank/DDBJ whole genome shotgun (WGS) entry which is preliminary data.</text>
</comment>
<dbReference type="CDD" id="cd11523">
    <property type="entry name" value="NTP-PPase"/>
    <property type="match status" value="1"/>
</dbReference>
<accession>A0ABW1WEQ6</accession>
<name>A0ABW1WEQ6_9BACL</name>
<dbReference type="InterPro" id="IPR011411">
    <property type="entry name" value="MazG-related_YvdC"/>
</dbReference>
<dbReference type="Gene3D" id="1.10.287.1080">
    <property type="entry name" value="MazG-like"/>
    <property type="match status" value="1"/>
</dbReference>
<organism evidence="2 3">
    <name type="scientific">Sporolactobacillus kofuensis</name>
    <dbReference type="NCBI Taxonomy" id="269672"/>
    <lineage>
        <taxon>Bacteria</taxon>
        <taxon>Bacillati</taxon>
        <taxon>Bacillota</taxon>
        <taxon>Bacilli</taxon>
        <taxon>Bacillales</taxon>
        <taxon>Sporolactobacillaceae</taxon>
        <taxon>Sporolactobacillus</taxon>
    </lineage>
</organism>
<dbReference type="InterPro" id="IPR004518">
    <property type="entry name" value="MazG-like_dom"/>
</dbReference>
<dbReference type="RefSeq" id="WP_253076643.1">
    <property type="nucleotide sequence ID" value="NZ_JAMXWN010000010.1"/>
</dbReference>